<dbReference type="AlphaFoldDB" id="A0A9P6AWH4"/>
<accession>A0A9P6AWH4</accession>
<gene>
    <name evidence="1" type="ORF">BS47DRAFT_1345233</name>
</gene>
<comment type="caution">
    <text evidence="1">The sequence shown here is derived from an EMBL/GenBank/DDBJ whole genome shotgun (WGS) entry which is preliminary data.</text>
</comment>
<keyword evidence="2" id="KW-1185">Reference proteome</keyword>
<name>A0A9P6AWH4_9AGAM</name>
<sequence length="59" mass="7128">MRSWERSRRVEMRARRLLNPRFKVTDLHLMLFSNTPTFYCKLVSLCLHRMKQNTTLSAS</sequence>
<dbReference type="EMBL" id="MU128984">
    <property type="protein sequence ID" value="KAF9512640.1"/>
    <property type="molecule type" value="Genomic_DNA"/>
</dbReference>
<proteinExistence type="predicted"/>
<evidence type="ECO:0000313" key="1">
    <source>
        <dbReference type="EMBL" id="KAF9512640.1"/>
    </source>
</evidence>
<protein>
    <submittedName>
        <fullName evidence="1">Uncharacterized protein</fullName>
    </submittedName>
</protein>
<evidence type="ECO:0000313" key="2">
    <source>
        <dbReference type="Proteomes" id="UP000886523"/>
    </source>
</evidence>
<dbReference type="Proteomes" id="UP000886523">
    <property type="component" value="Unassembled WGS sequence"/>
</dbReference>
<reference evidence="1" key="1">
    <citation type="journal article" date="2020" name="Nat. Commun.">
        <title>Large-scale genome sequencing of mycorrhizal fungi provides insights into the early evolution of symbiotic traits.</title>
        <authorList>
            <person name="Miyauchi S."/>
            <person name="Kiss E."/>
            <person name="Kuo A."/>
            <person name="Drula E."/>
            <person name="Kohler A."/>
            <person name="Sanchez-Garcia M."/>
            <person name="Morin E."/>
            <person name="Andreopoulos B."/>
            <person name="Barry K.W."/>
            <person name="Bonito G."/>
            <person name="Buee M."/>
            <person name="Carver A."/>
            <person name="Chen C."/>
            <person name="Cichocki N."/>
            <person name="Clum A."/>
            <person name="Culley D."/>
            <person name="Crous P.W."/>
            <person name="Fauchery L."/>
            <person name="Girlanda M."/>
            <person name="Hayes R.D."/>
            <person name="Keri Z."/>
            <person name="LaButti K."/>
            <person name="Lipzen A."/>
            <person name="Lombard V."/>
            <person name="Magnuson J."/>
            <person name="Maillard F."/>
            <person name="Murat C."/>
            <person name="Nolan M."/>
            <person name="Ohm R.A."/>
            <person name="Pangilinan J."/>
            <person name="Pereira M.F."/>
            <person name="Perotto S."/>
            <person name="Peter M."/>
            <person name="Pfister S."/>
            <person name="Riley R."/>
            <person name="Sitrit Y."/>
            <person name="Stielow J.B."/>
            <person name="Szollosi G."/>
            <person name="Zifcakova L."/>
            <person name="Stursova M."/>
            <person name="Spatafora J.W."/>
            <person name="Tedersoo L."/>
            <person name="Vaario L.M."/>
            <person name="Yamada A."/>
            <person name="Yan M."/>
            <person name="Wang P."/>
            <person name="Xu J."/>
            <person name="Bruns T."/>
            <person name="Baldrian P."/>
            <person name="Vilgalys R."/>
            <person name="Dunand C."/>
            <person name="Henrissat B."/>
            <person name="Grigoriev I.V."/>
            <person name="Hibbett D."/>
            <person name="Nagy L.G."/>
            <person name="Martin F.M."/>
        </authorList>
    </citation>
    <scope>NUCLEOTIDE SEQUENCE</scope>
    <source>
        <strain evidence="1">UP504</strain>
    </source>
</reference>
<feature type="non-terminal residue" evidence="1">
    <location>
        <position position="59"/>
    </location>
</feature>
<organism evidence="1 2">
    <name type="scientific">Hydnum rufescens UP504</name>
    <dbReference type="NCBI Taxonomy" id="1448309"/>
    <lineage>
        <taxon>Eukaryota</taxon>
        <taxon>Fungi</taxon>
        <taxon>Dikarya</taxon>
        <taxon>Basidiomycota</taxon>
        <taxon>Agaricomycotina</taxon>
        <taxon>Agaricomycetes</taxon>
        <taxon>Cantharellales</taxon>
        <taxon>Hydnaceae</taxon>
        <taxon>Hydnum</taxon>
    </lineage>
</organism>